<protein>
    <submittedName>
        <fullName evidence="1">Uncharacterized protein</fullName>
    </submittedName>
</protein>
<evidence type="ECO:0000313" key="2">
    <source>
        <dbReference type="Proteomes" id="UP000319829"/>
    </source>
</evidence>
<dbReference type="AlphaFoldDB" id="A0A538SV98"/>
<reference evidence="1 2" key="1">
    <citation type="journal article" date="2019" name="Nat. Microbiol.">
        <title>Mediterranean grassland soil C-N compound turnover is dependent on rainfall and depth, and is mediated by genomically divergent microorganisms.</title>
        <authorList>
            <person name="Diamond S."/>
            <person name="Andeer P.F."/>
            <person name="Li Z."/>
            <person name="Crits-Christoph A."/>
            <person name="Burstein D."/>
            <person name="Anantharaman K."/>
            <person name="Lane K.R."/>
            <person name="Thomas B.C."/>
            <person name="Pan C."/>
            <person name="Northen T.R."/>
            <person name="Banfield J.F."/>
        </authorList>
    </citation>
    <scope>NUCLEOTIDE SEQUENCE [LARGE SCALE GENOMIC DNA]</scope>
    <source>
        <strain evidence="1">WS_4</strain>
    </source>
</reference>
<dbReference type="EMBL" id="VBOU01000034">
    <property type="protein sequence ID" value="TMQ55306.1"/>
    <property type="molecule type" value="Genomic_DNA"/>
</dbReference>
<proteinExistence type="predicted"/>
<gene>
    <name evidence="1" type="ORF">E6K74_03585</name>
</gene>
<evidence type="ECO:0000313" key="1">
    <source>
        <dbReference type="EMBL" id="TMQ55306.1"/>
    </source>
</evidence>
<comment type="caution">
    <text evidence="1">The sequence shown here is derived from an EMBL/GenBank/DDBJ whole genome shotgun (WGS) entry which is preliminary data.</text>
</comment>
<dbReference type="Proteomes" id="UP000319829">
    <property type="component" value="Unassembled WGS sequence"/>
</dbReference>
<accession>A0A538SV98</accession>
<dbReference type="PROSITE" id="PS51257">
    <property type="entry name" value="PROKAR_LIPOPROTEIN"/>
    <property type="match status" value="1"/>
</dbReference>
<sequence>MAFKPELSRRRGLLKHSGILSVAVVLLGLVSCSKTNENNLVGPTPVASVAVSPGSATIAAAGSVS</sequence>
<organism evidence="1 2">
    <name type="scientific">Eiseniibacteriota bacterium</name>
    <dbReference type="NCBI Taxonomy" id="2212470"/>
    <lineage>
        <taxon>Bacteria</taxon>
        <taxon>Candidatus Eiseniibacteriota</taxon>
    </lineage>
</organism>
<name>A0A538SV98_UNCEI</name>
<feature type="non-terminal residue" evidence="1">
    <location>
        <position position="65"/>
    </location>
</feature>